<dbReference type="Proteomes" id="UP001054837">
    <property type="component" value="Unassembled WGS sequence"/>
</dbReference>
<proteinExistence type="predicted"/>
<protein>
    <submittedName>
        <fullName evidence="2">Uncharacterized protein</fullName>
    </submittedName>
</protein>
<accession>A0AAV4X2R6</accession>
<reference evidence="2 3" key="1">
    <citation type="submission" date="2021-06" db="EMBL/GenBank/DDBJ databases">
        <title>Caerostris darwini draft genome.</title>
        <authorList>
            <person name="Kono N."/>
            <person name="Arakawa K."/>
        </authorList>
    </citation>
    <scope>NUCLEOTIDE SEQUENCE [LARGE SCALE GENOMIC DNA]</scope>
</reference>
<evidence type="ECO:0000313" key="3">
    <source>
        <dbReference type="Proteomes" id="UP001054837"/>
    </source>
</evidence>
<organism evidence="2 3">
    <name type="scientific">Caerostris darwini</name>
    <dbReference type="NCBI Taxonomy" id="1538125"/>
    <lineage>
        <taxon>Eukaryota</taxon>
        <taxon>Metazoa</taxon>
        <taxon>Ecdysozoa</taxon>
        <taxon>Arthropoda</taxon>
        <taxon>Chelicerata</taxon>
        <taxon>Arachnida</taxon>
        <taxon>Araneae</taxon>
        <taxon>Araneomorphae</taxon>
        <taxon>Entelegynae</taxon>
        <taxon>Araneoidea</taxon>
        <taxon>Araneidae</taxon>
        <taxon>Caerostris</taxon>
    </lineage>
</organism>
<feature type="region of interest" description="Disordered" evidence="1">
    <location>
        <begin position="1"/>
        <end position="28"/>
    </location>
</feature>
<gene>
    <name evidence="2" type="ORF">CDAR_213741</name>
</gene>
<dbReference type="EMBL" id="BPLQ01015467">
    <property type="protein sequence ID" value="GIY88244.1"/>
    <property type="molecule type" value="Genomic_DNA"/>
</dbReference>
<evidence type="ECO:0000256" key="1">
    <source>
        <dbReference type="SAM" id="MobiDB-lite"/>
    </source>
</evidence>
<dbReference type="AlphaFoldDB" id="A0AAV4X2R6"/>
<comment type="caution">
    <text evidence="2">The sequence shown here is derived from an EMBL/GenBank/DDBJ whole genome shotgun (WGS) entry which is preliminary data.</text>
</comment>
<evidence type="ECO:0000313" key="2">
    <source>
        <dbReference type="EMBL" id="GIY88244.1"/>
    </source>
</evidence>
<sequence length="97" mass="10663">MRAIDPWASGMGCGRLHGNAPPTGVPPPSLSLCADAEEDDGRGTAAPIVSKEEQKDDLLLFGGKQKGDHFHIFFPGKKNKKREWDLFRLDTMSLLNE</sequence>
<name>A0AAV4X2R6_9ARAC</name>
<keyword evidence="3" id="KW-1185">Reference proteome</keyword>